<dbReference type="Proteomes" id="UP000269721">
    <property type="component" value="Unassembled WGS sequence"/>
</dbReference>
<feature type="non-terminal residue" evidence="2">
    <location>
        <position position="1"/>
    </location>
</feature>
<evidence type="ECO:0000256" key="1">
    <source>
        <dbReference type="SAM" id="MobiDB-lite"/>
    </source>
</evidence>
<proteinExistence type="predicted"/>
<evidence type="ECO:0000313" key="2">
    <source>
        <dbReference type="EMBL" id="RKO83411.1"/>
    </source>
</evidence>
<evidence type="ECO:0000313" key="3">
    <source>
        <dbReference type="Proteomes" id="UP000269721"/>
    </source>
</evidence>
<sequence length="327" mass="35899">RGDWIARVFGTPGMRSINVERHLTAGRYSVQVKIDRMTNGGKPRSSFIDELPGEVMPMFLKVGKSYDLAHEKAGSASVAVAADPEAVNADDVDSPGEGPGEADKNDAPLFAVSLRVYSQDSKSNVVGFVSGGSDVAPDVGEILDPGDVHAGPSSLRSTLEKLGLETSALRSRISSTDGGADDQAASDAAGGDEEGEDEEQEEDREGEVKEEEEEEDLYFPPHPPFDPLAWRCFRGEWRFESWYALLVIRRVRSSQVSPEAQLSPIPPSPSPSVAINPPPKRVASSTADRESKRVRLRRSQNLNWPREQWRGERGEEWDRHVRPVLNN</sequence>
<feature type="compositionally biased region" description="Pro residues" evidence="1">
    <location>
        <begin position="264"/>
        <end position="280"/>
    </location>
</feature>
<feature type="region of interest" description="Disordered" evidence="1">
    <location>
        <begin position="84"/>
        <end position="106"/>
    </location>
</feature>
<feature type="region of interest" description="Disordered" evidence="1">
    <location>
        <begin position="172"/>
        <end position="221"/>
    </location>
</feature>
<organism evidence="2 3">
    <name type="scientific">Blyttiomyces helicus</name>
    <dbReference type="NCBI Taxonomy" id="388810"/>
    <lineage>
        <taxon>Eukaryota</taxon>
        <taxon>Fungi</taxon>
        <taxon>Fungi incertae sedis</taxon>
        <taxon>Chytridiomycota</taxon>
        <taxon>Chytridiomycota incertae sedis</taxon>
        <taxon>Chytridiomycetes</taxon>
        <taxon>Chytridiomycetes incertae sedis</taxon>
        <taxon>Blyttiomyces</taxon>
    </lineage>
</organism>
<reference evidence="3" key="1">
    <citation type="journal article" date="2018" name="Nat. Microbiol.">
        <title>Leveraging single-cell genomics to expand the fungal tree of life.</title>
        <authorList>
            <person name="Ahrendt S.R."/>
            <person name="Quandt C.A."/>
            <person name="Ciobanu D."/>
            <person name="Clum A."/>
            <person name="Salamov A."/>
            <person name="Andreopoulos B."/>
            <person name="Cheng J.F."/>
            <person name="Woyke T."/>
            <person name="Pelin A."/>
            <person name="Henrissat B."/>
            <person name="Reynolds N.K."/>
            <person name="Benny G.L."/>
            <person name="Smith M.E."/>
            <person name="James T.Y."/>
            <person name="Grigoriev I.V."/>
        </authorList>
    </citation>
    <scope>NUCLEOTIDE SEQUENCE [LARGE SCALE GENOMIC DNA]</scope>
</reference>
<protein>
    <submittedName>
        <fullName evidence="2">Uncharacterized protein</fullName>
    </submittedName>
</protein>
<gene>
    <name evidence="2" type="ORF">BDK51DRAFT_32405</name>
</gene>
<name>A0A4P9VUX4_9FUNG</name>
<keyword evidence="3" id="KW-1185">Reference proteome</keyword>
<accession>A0A4P9VUX4</accession>
<dbReference type="AlphaFoldDB" id="A0A4P9VUX4"/>
<feature type="region of interest" description="Disordered" evidence="1">
    <location>
        <begin position="256"/>
        <end position="296"/>
    </location>
</feature>
<dbReference type="EMBL" id="ML001269">
    <property type="protein sequence ID" value="RKO83411.1"/>
    <property type="molecule type" value="Genomic_DNA"/>
</dbReference>
<feature type="compositionally biased region" description="Low complexity" evidence="1">
    <location>
        <begin position="177"/>
        <end position="189"/>
    </location>
</feature>
<feature type="compositionally biased region" description="Acidic residues" evidence="1">
    <location>
        <begin position="190"/>
        <end position="217"/>
    </location>
</feature>